<keyword evidence="6" id="KW-0418">Kinase</keyword>
<keyword evidence="4" id="KW-0808">Transferase</keyword>
<dbReference type="InterPro" id="IPR011990">
    <property type="entry name" value="TPR-like_helical_dom_sf"/>
</dbReference>
<sequence length="608" mass="69248">MRPLSSLIFILLLATSGWAHPTDSLINPTIRRIQKLELQPASRNRDTTTAVLLDSCARFWIGRGQPTKALEALRRYEAISAHYEWPYGEALLLYRKGHYEVLLGNSTKAKAYFLEAIPRLKRIGQVHIMLLAYVQMSTSDIDRDWSDTTGIRTVIRYLQEGVAISLKTPNRQSYSALTFRLGRAYMQLQNYTEALYYLNESWHESQRKGPVKMPFFNCLHYAVCYTHLNDENRRQPVWEQCQQFLPTLNVRENYAYYWFSADMHRYKKKYALMVADAQQLVHYARLLQSPTKRLQAHRILFDAYKQLNKPALALAELETVKQLEDSTLQQRSNVKLAELQLKFDVKQKQVEVDRLTIDNQQSQTRLLVGGMLMLILLMGLIAYNNRQLRQKNRAISVAHLQGQALERQRVAADLHDNLGTTLAALQWSLDATDKSKMTAAERAVYATIREQVSLAYRDVRLLSHNLLPTELAKQGLVVALQRLVDKMNRNTAVRFTLIGAEQLSSLDEQTEFELYSICLELLNNVIKHAQATEATIDLRLTAGTLLMTVHDNGKGGATQTASGRGLQNIADRVASLTGTLFSERGPGGGMHHQIRVPVRLPVRASSQI</sequence>
<dbReference type="Pfam" id="PF02518">
    <property type="entry name" value="HATPase_c"/>
    <property type="match status" value="1"/>
</dbReference>
<feature type="domain" description="Signal transduction histidine kinase subgroup 3 dimerisation and phosphoacceptor" evidence="12">
    <location>
        <begin position="406"/>
        <end position="471"/>
    </location>
</feature>
<keyword evidence="8" id="KW-0902">Two-component regulatory system</keyword>
<dbReference type="Gene3D" id="3.30.565.10">
    <property type="entry name" value="Histidine kinase-like ATPase, C-terminal domain"/>
    <property type="match status" value="1"/>
</dbReference>
<dbReference type="InterPro" id="IPR011712">
    <property type="entry name" value="Sig_transdc_His_kin_sub3_dim/P"/>
</dbReference>
<reference evidence="13" key="1">
    <citation type="submission" date="2024-05" db="EMBL/GenBank/DDBJ databases">
        <authorList>
            <person name="Jung D.-H."/>
        </authorList>
    </citation>
    <scope>NUCLEOTIDE SEQUENCE</scope>
    <source>
        <strain evidence="13">JA-25</strain>
    </source>
</reference>
<evidence type="ECO:0000259" key="11">
    <source>
        <dbReference type="Pfam" id="PF02518"/>
    </source>
</evidence>
<evidence type="ECO:0000313" key="14">
    <source>
        <dbReference type="Proteomes" id="UP000606008"/>
    </source>
</evidence>
<keyword evidence="3" id="KW-0597">Phosphoprotein</keyword>
<evidence type="ECO:0000256" key="3">
    <source>
        <dbReference type="ARBA" id="ARBA00022553"/>
    </source>
</evidence>
<comment type="catalytic activity">
    <reaction evidence="1">
        <text>ATP + protein L-histidine = ADP + protein N-phospho-L-histidine.</text>
        <dbReference type="EC" id="2.7.13.3"/>
    </reaction>
</comment>
<keyword evidence="9" id="KW-0472">Membrane</keyword>
<accession>A0ABX0QM07</accession>
<dbReference type="InterPro" id="IPR036890">
    <property type="entry name" value="HATPase_C_sf"/>
</dbReference>
<feature type="signal peptide" evidence="10">
    <location>
        <begin position="1"/>
        <end position="19"/>
    </location>
</feature>
<evidence type="ECO:0000256" key="1">
    <source>
        <dbReference type="ARBA" id="ARBA00000085"/>
    </source>
</evidence>
<keyword evidence="9" id="KW-0812">Transmembrane</keyword>
<keyword evidence="14" id="KW-1185">Reference proteome</keyword>
<dbReference type="EC" id="2.7.13.3" evidence="2"/>
<keyword evidence="5" id="KW-0547">Nucleotide-binding</keyword>
<dbReference type="InterPro" id="IPR050482">
    <property type="entry name" value="Sensor_HK_TwoCompSys"/>
</dbReference>
<dbReference type="PANTHER" id="PTHR24421">
    <property type="entry name" value="NITRATE/NITRITE SENSOR PROTEIN NARX-RELATED"/>
    <property type="match status" value="1"/>
</dbReference>
<evidence type="ECO:0000259" key="12">
    <source>
        <dbReference type="Pfam" id="PF07730"/>
    </source>
</evidence>
<organism evidence="13 14">
    <name type="scientific">Fibrivirga algicola</name>
    <dbReference type="NCBI Taxonomy" id="2950420"/>
    <lineage>
        <taxon>Bacteria</taxon>
        <taxon>Pseudomonadati</taxon>
        <taxon>Bacteroidota</taxon>
        <taxon>Cytophagia</taxon>
        <taxon>Cytophagales</taxon>
        <taxon>Spirosomataceae</taxon>
        <taxon>Fibrivirga</taxon>
    </lineage>
</organism>
<name>A0ABX0QM07_9BACT</name>
<evidence type="ECO:0000256" key="9">
    <source>
        <dbReference type="SAM" id="Phobius"/>
    </source>
</evidence>
<evidence type="ECO:0000256" key="8">
    <source>
        <dbReference type="ARBA" id="ARBA00023012"/>
    </source>
</evidence>
<evidence type="ECO:0000256" key="5">
    <source>
        <dbReference type="ARBA" id="ARBA00022741"/>
    </source>
</evidence>
<protein>
    <recommendedName>
        <fullName evidence="2">histidine kinase</fullName>
        <ecNumber evidence="2">2.7.13.3</ecNumber>
    </recommendedName>
</protein>
<keyword evidence="9" id="KW-1133">Transmembrane helix</keyword>
<dbReference type="CDD" id="cd16917">
    <property type="entry name" value="HATPase_UhpB-NarQ-NarX-like"/>
    <property type="match status" value="1"/>
</dbReference>
<dbReference type="Gene3D" id="1.25.40.10">
    <property type="entry name" value="Tetratricopeptide repeat domain"/>
    <property type="match status" value="1"/>
</dbReference>
<keyword evidence="10" id="KW-0732">Signal</keyword>
<dbReference type="Gene3D" id="1.20.5.1930">
    <property type="match status" value="1"/>
</dbReference>
<dbReference type="PANTHER" id="PTHR24421:SF10">
    <property type="entry name" value="NITRATE_NITRITE SENSOR PROTEIN NARQ"/>
    <property type="match status" value="1"/>
</dbReference>
<dbReference type="SUPFAM" id="SSF48452">
    <property type="entry name" value="TPR-like"/>
    <property type="match status" value="1"/>
</dbReference>
<evidence type="ECO:0000256" key="7">
    <source>
        <dbReference type="ARBA" id="ARBA00022840"/>
    </source>
</evidence>
<feature type="chain" id="PRO_5047504656" description="histidine kinase" evidence="10">
    <location>
        <begin position="20"/>
        <end position="608"/>
    </location>
</feature>
<feature type="domain" description="Histidine kinase/HSP90-like ATPase" evidence="11">
    <location>
        <begin position="513"/>
        <end position="598"/>
    </location>
</feature>
<dbReference type="Pfam" id="PF07730">
    <property type="entry name" value="HisKA_3"/>
    <property type="match status" value="1"/>
</dbReference>
<evidence type="ECO:0000256" key="6">
    <source>
        <dbReference type="ARBA" id="ARBA00022777"/>
    </source>
</evidence>
<evidence type="ECO:0000313" key="13">
    <source>
        <dbReference type="EMBL" id="NID11833.1"/>
    </source>
</evidence>
<evidence type="ECO:0000256" key="2">
    <source>
        <dbReference type="ARBA" id="ARBA00012438"/>
    </source>
</evidence>
<evidence type="ECO:0000256" key="10">
    <source>
        <dbReference type="SAM" id="SignalP"/>
    </source>
</evidence>
<evidence type="ECO:0000256" key="4">
    <source>
        <dbReference type="ARBA" id="ARBA00022679"/>
    </source>
</evidence>
<dbReference type="EMBL" id="WAEL01000006">
    <property type="protein sequence ID" value="NID11833.1"/>
    <property type="molecule type" value="Genomic_DNA"/>
</dbReference>
<feature type="transmembrane region" description="Helical" evidence="9">
    <location>
        <begin position="366"/>
        <end position="383"/>
    </location>
</feature>
<comment type="caution">
    <text evidence="13">The sequence shown here is derived from an EMBL/GenBank/DDBJ whole genome shotgun (WGS) entry which is preliminary data.</text>
</comment>
<dbReference type="RefSeq" id="WP_166692787.1">
    <property type="nucleotide sequence ID" value="NZ_WAEL01000006.1"/>
</dbReference>
<dbReference type="Proteomes" id="UP000606008">
    <property type="component" value="Unassembled WGS sequence"/>
</dbReference>
<gene>
    <name evidence="13" type="ORF">F7231_16790</name>
</gene>
<keyword evidence="7" id="KW-0067">ATP-binding</keyword>
<dbReference type="SUPFAM" id="SSF55874">
    <property type="entry name" value="ATPase domain of HSP90 chaperone/DNA topoisomerase II/histidine kinase"/>
    <property type="match status" value="1"/>
</dbReference>
<dbReference type="InterPro" id="IPR003594">
    <property type="entry name" value="HATPase_dom"/>
</dbReference>
<proteinExistence type="predicted"/>